<gene>
    <name evidence="1" type="ORF">C4D60_Mb03t13520</name>
</gene>
<evidence type="ECO:0000313" key="2">
    <source>
        <dbReference type="Proteomes" id="UP000317650"/>
    </source>
</evidence>
<evidence type="ECO:0000313" key="1">
    <source>
        <dbReference type="EMBL" id="THU58369.1"/>
    </source>
</evidence>
<proteinExistence type="predicted"/>
<evidence type="ECO:0008006" key="3">
    <source>
        <dbReference type="Google" id="ProtNLM"/>
    </source>
</evidence>
<dbReference type="PANTHER" id="PTHR33344:SF7">
    <property type="entry name" value="TRANSMEMBRANE PROTEIN"/>
    <property type="match status" value="1"/>
</dbReference>
<dbReference type="Proteomes" id="UP000317650">
    <property type="component" value="Chromosome 3"/>
</dbReference>
<sequence>MESQQGWKMRFSFKNATILVCFLNLVAVLLLLHGFFAAPKRKATAGHQTDPTQLRYILESEEIRRAMEPLELIKRIKEIEQEAYTEPEREIQQVPKQTAAVDLSKRLKDRAMNDVNSQKALEEWRMRKMERARQREIEKNGTLTS</sequence>
<keyword evidence="2" id="KW-1185">Reference proteome</keyword>
<dbReference type="EMBL" id="PYDT01000006">
    <property type="protein sequence ID" value="THU58369.1"/>
    <property type="molecule type" value="Genomic_DNA"/>
</dbReference>
<accession>A0A4S8JAT1</accession>
<reference evidence="1 2" key="1">
    <citation type="journal article" date="2019" name="Nat. Plants">
        <title>Genome sequencing of Musa balbisiana reveals subgenome evolution and function divergence in polyploid bananas.</title>
        <authorList>
            <person name="Yao X."/>
        </authorList>
    </citation>
    <scope>NUCLEOTIDE SEQUENCE [LARGE SCALE GENOMIC DNA]</scope>
    <source>
        <strain evidence="2">cv. DH-PKW</strain>
        <tissue evidence="1">Leaves</tissue>
    </source>
</reference>
<name>A0A4S8JAT1_MUSBA</name>
<dbReference type="AlphaFoldDB" id="A0A4S8JAT1"/>
<protein>
    <recommendedName>
        <fullName evidence="3">Transmembrane protein</fullName>
    </recommendedName>
</protein>
<comment type="caution">
    <text evidence="1">The sequence shown here is derived from an EMBL/GenBank/DDBJ whole genome shotgun (WGS) entry which is preliminary data.</text>
</comment>
<dbReference type="PANTHER" id="PTHR33344">
    <property type="entry name" value="OS02G0761600 PROTEIN"/>
    <property type="match status" value="1"/>
</dbReference>
<organism evidence="1 2">
    <name type="scientific">Musa balbisiana</name>
    <name type="common">Banana</name>
    <dbReference type="NCBI Taxonomy" id="52838"/>
    <lineage>
        <taxon>Eukaryota</taxon>
        <taxon>Viridiplantae</taxon>
        <taxon>Streptophyta</taxon>
        <taxon>Embryophyta</taxon>
        <taxon>Tracheophyta</taxon>
        <taxon>Spermatophyta</taxon>
        <taxon>Magnoliopsida</taxon>
        <taxon>Liliopsida</taxon>
        <taxon>Zingiberales</taxon>
        <taxon>Musaceae</taxon>
        <taxon>Musa</taxon>
    </lineage>
</organism>